<comment type="caution">
    <text evidence="2">The sequence shown here is derived from an EMBL/GenBank/DDBJ whole genome shotgun (WGS) entry which is preliminary data.</text>
</comment>
<protein>
    <submittedName>
        <fullName evidence="2">Uncharacterized protein</fullName>
    </submittedName>
</protein>
<dbReference type="EMBL" id="QTKX01000001">
    <property type="protein sequence ID" value="MBS8264225.1"/>
    <property type="molecule type" value="Genomic_DNA"/>
</dbReference>
<evidence type="ECO:0000256" key="1">
    <source>
        <dbReference type="SAM" id="Phobius"/>
    </source>
</evidence>
<accession>A0A944CJ73</accession>
<evidence type="ECO:0000313" key="3">
    <source>
        <dbReference type="Proteomes" id="UP000761411"/>
    </source>
</evidence>
<evidence type="ECO:0000313" key="2">
    <source>
        <dbReference type="EMBL" id="MBS8264225.1"/>
    </source>
</evidence>
<gene>
    <name evidence="2" type="ORF">DYI25_07225</name>
</gene>
<dbReference type="Proteomes" id="UP000761411">
    <property type="component" value="Unassembled WGS sequence"/>
</dbReference>
<organism evidence="2 3">
    <name type="scientific">Mesobacillus boroniphilus</name>
    <dbReference type="NCBI Taxonomy" id="308892"/>
    <lineage>
        <taxon>Bacteria</taxon>
        <taxon>Bacillati</taxon>
        <taxon>Bacillota</taxon>
        <taxon>Bacilli</taxon>
        <taxon>Bacillales</taxon>
        <taxon>Bacillaceae</taxon>
        <taxon>Mesobacillus</taxon>
    </lineage>
</organism>
<feature type="transmembrane region" description="Helical" evidence="1">
    <location>
        <begin position="20"/>
        <end position="38"/>
    </location>
</feature>
<dbReference type="InterPro" id="IPR007820">
    <property type="entry name" value="AbrB_fam"/>
</dbReference>
<name>A0A944CJ73_9BACI</name>
<proteinExistence type="predicted"/>
<dbReference type="GO" id="GO:0016020">
    <property type="term" value="C:membrane"/>
    <property type="evidence" value="ECO:0007669"/>
    <property type="project" value="InterPro"/>
</dbReference>
<dbReference type="AlphaFoldDB" id="A0A944CJ73"/>
<keyword evidence="3" id="KW-1185">Reference proteome</keyword>
<keyword evidence="1" id="KW-1133">Transmembrane helix</keyword>
<sequence>MGIIANEVRADISIVSGFQLFRLFFIYFIVPPVLRLYFKRKLNSKEDSL</sequence>
<dbReference type="RefSeq" id="WP_213367732.1">
    <property type="nucleotide sequence ID" value="NZ_QTKX01000001.1"/>
</dbReference>
<keyword evidence="1" id="KW-0472">Membrane</keyword>
<dbReference type="Pfam" id="PF05145">
    <property type="entry name" value="AbrB"/>
    <property type="match status" value="1"/>
</dbReference>
<keyword evidence="1" id="KW-0812">Transmembrane</keyword>
<reference evidence="2 3" key="1">
    <citation type="journal article" date="2021" name="Microorganisms">
        <title>Bacterial Dimethylsulfoniopropionate Biosynthesis in the East China Sea.</title>
        <authorList>
            <person name="Liu J."/>
            <person name="Zhang Y."/>
            <person name="Liu J."/>
            <person name="Zhong H."/>
            <person name="Williams B.T."/>
            <person name="Zheng Y."/>
            <person name="Curson A.R.J."/>
            <person name="Sun C."/>
            <person name="Sun H."/>
            <person name="Song D."/>
            <person name="Wagner Mackenzie B."/>
            <person name="Bermejo Martinez A."/>
            <person name="Todd J.D."/>
            <person name="Zhang X.H."/>
        </authorList>
    </citation>
    <scope>NUCLEOTIDE SEQUENCE [LARGE SCALE GENOMIC DNA]</scope>
    <source>
        <strain evidence="2 3">ESS08</strain>
    </source>
</reference>
<dbReference type="GO" id="GO:0010468">
    <property type="term" value="P:regulation of gene expression"/>
    <property type="evidence" value="ECO:0007669"/>
    <property type="project" value="InterPro"/>
</dbReference>